<accession>A0A8D2LHS1</accession>
<dbReference type="InterPro" id="IPR026797">
    <property type="entry name" value="HAUS_6"/>
</dbReference>
<reference evidence="2" key="1">
    <citation type="submission" date="2025-08" db="UniProtKB">
        <authorList>
            <consortium name="Ensembl"/>
        </authorList>
    </citation>
    <scope>IDENTIFICATION</scope>
</reference>
<dbReference type="GO" id="GO:0008017">
    <property type="term" value="F:microtubule binding"/>
    <property type="evidence" value="ECO:0007669"/>
    <property type="project" value="TreeGrafter"/>
</dbReference>
<dbReference type="PANTHER" id="PTHR16151:SF2">
    <property type="entry name" value="HAUS AUGMIN-LIKE COMPLEX SUBUNIT 6"/>
    <property type="match status" value="1"/>
</dbReference>
<feature type="region of interest" description="Disordered" evidence="1">
    <location>
        <begin position="269"/>
        <end position="293"/>
    </location>
</feature>
<feature type="region of interest" description="Disordered" evidence="1">
    <location>
        <begin position="175"/>
        <end position="200"/>
    </location>
</feature>
<evidence type="ECO:0000256" key="1">
    <source>
        <dbReference type="SAM" id="MobiDB-lite"/>
    </source>
</evidence>
<dbReference type="OMA" id="MTICICK"/>
<keyword evidence="3" id="KW-1185">Reference proteome</keyword>
<evidence type="ECO:0000313" key="3">
    <source>
        <dbReference type="Proteomes" id="UP000694545"/>
    </source>
</evidence>
<dbReference type="Ensembl" id="ENSVKKT00000022603.1">
    <property type="protein sequence ID" value="ENSVKKP00000022056.1"/>
    <property type="gene ID" value="ENSVKKG00000014726.1"/>
</dbReference>
<dbReference type="GO" id="GO:0070652">
    <property type="term" value="C:HAUS complex"/>
    <property type="evidence" value="ECO:0007669"/>
    <property type="project" value="InterPro"/>
</dbReference>
<evidence type="ECO:0000313" key="2">
    <source>
        <dbReference type="Ensembl" id="ENSVKKP00000022056.1"/>
    </source>
</evidence>
<protein>
    <recommendedName>
        <fullName evidence="4">HAUS augmin-like complex subunit 6 N-terminal domain-containing protein</fullName>
    </recommendedName>
</protein>
<reference evidence="2" key="2">
    <citation type="submission" date="2025-09" db="UniProtKB">
        <authorList>
            <consortium name="Ensembl"/>
        </authorList>
    </citation>
    <scope>IDENTIFICATION</scope>
</reference>
<dbReference type="AlphaFoldDB" id="A0A8D2LHS1"/>
<organism evidence="2 3">
    <name type="scientific">Varanus komodoensis</name>
    <name type="common">Komodo dragon</name>
    <dbReference type="NCBI Taxonomy" id="61221"/>
    <lineage>
        <taxon>Eukaryota</taxon>
        <taxon>Metazoa</taxon>
        <taxon>Chordata</taxon>
        <taxon>Craniata</taxon>
        <taxon>Vertebrata</taxon>
        <taxon>Euteleostomi</taxon>
        <taxon>Lepidosauria</taxon>
        <taxon>Squamata</taxon>
        <taxon>Bifurcata</taxon>
        <taxon>Unidentata</taxon>
        <taxon>Episquamata</taxon>
        <taxon>Toxicofera</taxon>
        <taxon>Anguimorpha</taxon>
        <taxon>Paleoanguimorpha</taxon>
        <taxon>Varanoidea</taxon>
        <taxon>Varanidae</taxon>
        <taxon>Varanus</taxon>
    </lineage>
</organism>
<dbReference type="GO" id="GO:0051225">
    <property type="term" value="P:spindle assembly"/>
    <property type="evidence" value="ECO:0007669"/>
    <property type="project" value="InterPro"/>
</dbReference>
<dbReference type="Proteomes" id="UP000694545">
    <property type="component" value="Unplaced"/>
</dbReference>
<dbReference type="GO" id="GO:1990498">
    <property type="term" value="C:mitotic spindle microtubule"/>
    <property type="evidence" value="ECO:0007669"/>
    <property type="project" value="TreeGrafter"/>
</dbReference>
<name>A0A8D2LHS1_VARKO</name>
<sequence length="542" mass="60595">MTGFNTWEKEALCVYLCILCSVIRMGKNVDHDQSNTAEKMEKVRSLWTLITGTFKRLQKEKEVVDSVVKGRVDQYVLDGTSVAVSVPRPLLEKNLFLSRYSTICADMFSDFSLSLDLVQLNLQLLFNMTICICKPILEHIYKSQFFFKGSGTETPKRTTEHPDFQILKYKGRNPKSVETGKRRQADTLRTSSSVKREDPLKRAQEQLAEEVADVVVSDTSQNNGGPGTYLEDLIGTLISDPFLTRKQIPRTPENLITEIRSSWKNAIQVEESSGAESHQTETTNDIPQDTVPRNQIDSSMACFMSSCISDTAEFPFLEVPSPYSFQQAAISHSELPTHQTAIGPIDDKGCKQGLTRTVDQNSSMQTTLSWDASHMVGGISSDSHEVIQLGILQETLPEEMGSISLDSFNSLESNEIKDENSRDSRALPDSVAGSEQKLNFQSIWSRCEVLEKTVPENSPSRKQIPRCKSEFSLTPVSLDTNDVLSPFRKPYALDAELFKTPACTTLLERKIPLSPLISFSPVQLRERSGIKDQGDLLNKLKG</sequence>
<dbReference type="PANTHER" id="PTHR16151">
    <property type="entry name" value="HAUS AUGMIN-LIKE COMPLEX SUBUNIT 6"/>
    <property type="match status" value="1"/>
</dbReference>
<evidence type="ECO:0008006" key="4">
    <source>
        <dbReference type="Google" id="ProtNLM"/>
    </source>
</evidence>
<proteinExistence type="predicted"/>